<organism evidence="1 2">
    <name type="scientific">Catenibacterium faecis</name>
    <dbReference type="NCBI Taxonomy" id="2764323"/>
    <lineage>
        <taxon>Bacteria</taxon>
        <taxon>Bacillati</taxon>
        <taxon>Bacillota</taxon>
        <taxon>Erysipelotrichia</taxon>
        <taxon>Erysipelotrichales</taxon>
        <taxon>Coprobacillaceae</taxon>
        <taxon>Catenibacterium</taxon>
    </lineage>
</organism>
<comment type="caution">
    <text evidence="1">The sequence shown here is derived from an EMBL/GenBank/DDBJ whole genome shotgun (WGS) entry which is preliminary data.</text>
</comment>
<reference evidence="1 2" key="1">
    <citation type="submission" date="2020-08" db="EMBL/GenBank/DDBJ databases">
        <authorList>
            <person name="Liu C."/>
            <person name="Sun Q."/>
        </authorList>
    </citation>
    <scope>NUCLEOTIDE SEQUENCE [LARGE SCALE GENOMIC DNA]</scope>
    <source>
        <strain evidence="1 2">NSJ-22</strain>
    </source>
</reference>
<proteinExistence type="predicted"/>
<dbReference type="RefSeq" id="WP_187013139.1">
    <property type="nucleotide sequence ID" value="NZ_JACRWG010000137.1"/>
</dbReference>
<evidence type="ECO:0000313" key="2">
    <source>
        <dbReference type="Proteomes" id="UP000603474"/>
    </source>
</evidence>
<name>A0ABR7KEF7_9FIRM</name>
<gene>
    <name evidence="1" type="ORF">H8909_13090</name>
</gene>
<accession>A0ABR7KEF7</accession>
<sequence length="67" mass="7568">MKKIGISIIVLCLVLVFAFFKFPLQSVASSKDEHQTDFVVLSGTSTNVDTVYSENYQKKIKAQIERL</sequence>
<keyword evidence="2" id="KW-1185">Reference proteome</keyword>
<evidence type="ECO:0000313" key="1">
    <source>
        <dbReference type="EMBL" id="MBC6011121.1"/>
    </source>
</evidence>
<dbReference type="Proteomes" id="UP000603474">
    <property type="component" value="Unassembled WGS sequence"/>
</dbReference>
<protein>
    <submittedName>
        <fullName evidence="1">Uncharacterized protein</fullName>
    </submittedName>
</protein>
<dbReference type="EMBL" id="JACRWG010000137">
    <property type="protein sequence ID" value="MBC6011121.1"/>
    <property type="molecule type" value="Genomic_DNA"/>
</dbReference>